<sequence length="214" mass="24931">MYLLPAVVVSPDIQLKTLLALATIVDIFLTLCYHSNSTRPPCWESAKMTYFNRQVIRQYLDNVNLMTREDAVDQLWINILRYYFNDLDCFGIEAQSRPHQDWDYRSNVVVANVRNYIMAKFLFVENKRSSLEDDPRIWDSTRDQLEDYMLGARNDQGNIQIMFGIVGIGNLARFYQLPINGTALVPYGPARGLNIEHDANTIERILQLLVRDYR</sequence>
<evidence type="ECO:0000313" key="1">
    <source>
        <dbReference type="EMBL" id="RWQ93521.1"/>
    </source>
</evidence>
<organism evidence="1 2">
    <name type="scientific">Byssochlamys spectabilis</name>
    <name type="common">Paecilomyces variotii</name>
    <dbReference type="NCBI Taxonomy" id="264951"/>
    <lineage>
        <taxon>Eukaryota</taxon>
        <taxon>Fungi</taxon>
        <taxon>Dikarya</taxon>
        <taxon>Ascomycota</taxon>
        <taxon>Pezizomycotina</taxon>
        <taxon>Eurotiomycetes</taxon>
        <taxon>Eurotiomycetidae</taxon>
        <taxon>Eurotiales</taxon>
        <taxon>Thermoascaceae</taxon>
        <taxon>Paecilomyces</taxon>
    </lineage>
</organism>
<name>A0A443HP09_BYSSP</name>
<dbReference type="VEuPathDB" id="FungiDB:C8Q69DRAFT_522996"/>
<comment type="caution">
    <text evidence="1">The sequence shown here is derived from an EMBL/GenBank/DDBJ whole genome shotgun (WGS) entry which is preliminary data.</text>
</comment>
<gene>
    <name evidence="1" type="ORF">C8Q69DRAFT_522996</name>
</gene>
<proteinExistence type="predicted"/>
<dbReference type="EMBL" id="RCNU01000009">
    <property type="protein sequence ID" value="RWQ93521.1"/>
    <property type="molecule type" value="Genomic_DNA"/>
</dbReference>
<accession>A0A443HP09</accession>
<keyword evidence="2" id="KW-1185">Reference proteome</keyword>
<dbReference type="Proteomes" id="UP000283841">
    <property type="component" value="Unassembled WGS sequence"/>
</dbReference>
<dbReference type="GeneID" id="39602836"/>
<dbReference type="RefSeq" id="XP_028483166.1">
    <property type="nucleotide sequence ID" value="XM_028633559.1"/>
</dbReference>
<dbReference type="STRING" id="264951.A0A443HP09"/>
<evidence type="ECO:0000313" key="2">
    <source>
        <dbReference type="Proteomes" id="UP000283841"/>
    </source>
</evidence>
<reference evidence="1 2" key="1">
    <citation type="journal article" date="2018" name="Front. Microbiol.">
        <title>Genomic and genetic insights into a cosmopolitan fungus, Paecilomyces variotii (Eurotiales).</title>
        <authorList>
            <person name="Urquhart A.S."/>
            <person name="Mondo S.J."/>
            <person name="Makela M.R."/>
            <person name="Hane J.K."/>
            <person name="Wiebenga A."/>
            <person name="He G."/>
            <person name="Mihaltcheva S."/>
            <person name="Pangilinan J."/>
            <person name="Lipzen A."/>
            <person name="Barry K."/>
            <person name="de Vries R.P."/>
            <person name="Grigoriev I.V."/>
            <person name="Idnurm A."/>
        </authorList>
    </citation>
    <scope>NUCLEOTIDE SEQUENCE [LARGE SCALE GENOMIC DNA]</scope>
    <source>
        <strain evidence="1 2">CBS 101075</strain>
    </source>
</reference>
<dbReference type="AlphaFoldDB" id="A0A443HP09"/>
<protein>
    <submittedName>
        <fullName evidence="1">Uncharacterized protein</fullName>
    </submittedName>
</protein>